<proteinExistence type="inferred from homology"/>
<dbReference type="InterPro" id="IPR036961">
    <property type="entry name" value="Kinesin_motor_dom_sf"/>
</dbReference>
<keyword evidence="4" id="KW-0963">Cytoplasm</keyword>
<dbReference type="SMART" id="SM00129">
    <property type="entry name" value="KISc"/>
    <property type="match status" value="1"/>
</dbReference>
<keyword evidence="2 5" id="KW-0547">Nucleotide-binding</keyword>
<dbReference type="SUPFAM" id="SSF52540">
    <property type="entry name" value="P-loop containing nucleoside triphosphate hydrolases"/>
    <property type="match status" value="1"/>
</dbReference>
<name>A0A7M4E1Q9_CROPO</name>
<keyword evidence="5" id="KW-0505">Motor protein</keyword>
<keyword evidence="8" id="KW-1185">Reference proteome</keyword>
<dbReference type="Pfam" id="PF00225">
    <property type="entry name" value="Kinesin"/>
    <property type="match status" value="1"/>
</dbReference>
<dbReference type="GeneTree" id="ENSGT00940000165325"/>
<comment type="similarity">
    <text evidence="5">Belongs to the TRAFAC class myosin-kinesin ATPase superfamily. Kinesin family.</text>
</comment>
<evidence type="ECO:0000256" key="3">
    <source>
        <dbReference type="ARBA" id="ARBA00022840"/>
    </source>
</evidence>
<dbReference type="AlphaFoldDB" id="A0A7M4E1Q9"/>
<dbReference type="Ensembl" id="ENSCPRT00005003541.1">
    <property type="protein sequence ID" value="ENSCPRP00005003034.1"/>
    <property type="gene ID" value="ENSCPRG00005002214.1"/>
</dbReference>
<feature type="domain" description="Kinesin motor" evidence="6">
    <location>
        <begin position="7"/>
        <end position="171"/>
    </location>
</feature>
<dbReference type="GO" id="GO:0007018">
    <property type="term" value="P:microtubule-based movement"/>
    <property type="evidence" value="ECO:0007669"/>
    <property type="project" value="InterPro"/>
</dbReference>
<dbReference type="PROSITE" id="PS50067">
    <property type="entry name" value="KINESIN_MOTOR_2"/>
    <property type="match status" value="1"/>
</dbReference>
<evidence type="ECO:0000313" key="8">
    <source>
        <dbReference type="Proteomes" id="UP000594220"/>
    </source>
</evidence>
<dbReference type="InterPro" id="IPR027417">
    <property type="entry name" value="P-loop_NTPase"/>
</dbReference>
<evidence type="ECO:0000256" key="4">
    <source>
        <dbReference type="ARBA" id="ARBA00023212"/>
    </source>
</evidence>
<evidence type="ECO:0000256" key="5">
    <source>
        <dbReference type="PROSITE-ProRule" id="PRU00283"/>
    </source>
</evidence>
<evidence type="ECO:0000256" key="2">
    <source>
        <dbReference type="ARBA" id="ARBA00022741"/>
    </source>
</evidence>
<dbReference type="InterPro" id="IPR027640">
    <property type="entry name" value="Kinesin-like_fam"/>
</dbReference>
<dbReference type="PANTHER" id="PTHR47971">
    <property type="entry name" value="KINESIN-RELATED PROTEIN 6"/>
    <property type="match status" value="1"/>
</dbReference>
<evidence type="ECO:0000313" key="7">
    <source>
        <dbReference type="Ensembl" id="ENSCPRP00005003034.1"/>
    </source>
</evidence>
<dbReference type="OMA" id="MICASRI"/>
<sequence length="171" mass="19748">MEEARPRISVCVRKRPLSRRELERRELDVVSQRLDLSRYLENQVFRFDRAFDAAATNELVYRHTAQPLVETVFRRGTATCFAYGQTGSGKTHTMGGDLSAASQDFSKGLYALAARDVFSRLRRPSSEKLELRVYGAFFEIYGGKVYDLLNERNRLLPSHPHPSLKYIFLPW</sequence>
<dbReference type="GO" id="GO:0003777">
    <property type="term" value="F:microtubule motor activity"/>
    <property type="evidence" value="ECO:0007669"/>
    <property type="project" value="InterPro"/>
</dbReference>
<dbReference type="GO" id="GO:0005874">
    <property type="term" value="C:microtubule"/>
    <property type="evidence" value="ECO:0007669"/>
    <property type="project" value="TreeGrafter"/>
</dbReference>
<dbReference type="Gene3D" id="3.40.850.10">
    <property type="entry name" value="Kinesin motor domain"/>
    <property type="match status" value="1"/>
</dbReference>
<keyword evidence="3 5" id="KW-0067">ATP-binding</keyword>
<dbReference type="GO" id="GO:0007019">
    <property type="term" value="P:microtubule depolymerization"/>
    <property type="evidence" value="ECO:0007669"/>
    <property type="project" value="TreeGrafter"/>
</dbReference>
<dbReference type="GO" id="GO:0005524">
    <property type="term" value="F:ATP binding"/>
    <property type="evidence" value="ECO:0007669"/>
    <property type="project" value="UniProtKB-UniRule"/>
</dbReference>
<organism evidence="7 8">
    <name type="scientific">Crocodylus porosus</name>
    <name type="common">Saltwater crocodile</name>
    <name type="synonym">Estuarine crocodile</name>
    <dbReference type="NCBI Taxonomy" id="8502"/>
    <lineage>
        <taxon>Eukaryota</taxon>
        <taxon>Metazoa</taxon>
        <taxon>Chordata</taxon>
        <taxon>Craniata</taxon>
        <taxon>Vertebrata</taxon>
        <taxon>Euteleostomi</taxon>
        <taxon>Archelosauria</taxon>
        <taxon>Archosauria</taxon>
        <taxon>Crocodylia</taxon>
        <taxon>Longirostres</taxon>
        <taxon>Crocodylidae</taxon>
        <taxon>Crocodylus</taxon>
    </lineage>
</organism>
<dbReference type="PANTHER" id="PTHR47971:SF24">
    <property type="entry name" value="KINESIN-LIKE PROTEIN"/>
    <property type="match status" value="1"/>
</dbReference>
<reference evidence="7" key="1">
    <citation type="submission" date="2025-08" db="UniProtKB">
        <authorList>
            <consortium name="Ensembl"/>
        </authorList>
    </citation>
    <scope>IDENTIFICATION</scope>
</reference>
<evidence type="ECO:0000256" key="1">
    <source>
        <dbReference type="ARBA" id="ARBA00004245"/>
    </source>
</evidence>
<feature type="binding site" evidence="5">
    <location>
        <begin position="84"/>
        <end position="91"/>
    </location>
    <ligand>
        <name>ATP</name>
        <dbReference type="ChEBI" id="CHEBI:30616"/>
    </ligand>
</feature>
<protein>
    <recommendedName>
        <fullName evidence="6">Kinesin motor domain-containing protein</fullName>
    </recommendedName>
</protein>
<evidence type="ECO:0000259" key="6">
    <source>
        <dbReference type="PROSITE" id="PS50067"/>
    </source>
</evidence>
<dbReference type="GO" id="GO:0008017">
    <property type="term" value="F:microtubule binding"/>
    <property type="evidence" value="ECO:0007669"/>
    <property type="project" value="InterPro"/>
</dbReference>
<accession>A0A7M4E1Q9</accession>
<comment type="subcellular location">
    <subcellularLocation>
        <location evidence="1">Cytoplasm</location>
        <location evidence="1">Cytoskeleton</location>
    </subcellularLocation>
</comment>
<reference evidence="7" key="2">
    <citation type="submission" date="2025-09" db="UniProtKB">
        <authorList>
            <consortium name="Ensembl"/>
        </authorList>
    </citation>
    <scope>IDENTIFICATION</scope>
</reference>
<dbReference type="InterPro" id="IPR001752">
    <property type="entry name" value="Kinesin_motor_dom"/>
</dbReference>
<dbReference type="Proteomes" id="UP000594220">
    <property type="component" value="Unplaced"/>
</dbReference>
<keyword evidence="4" id="KW-0206">Cytoskeleton</keyword>